<keyword evidence="3" id="KW-1185">Reference proteome</keyword>
<keyword evidence="1" id="KW-0732">Signal</keyword>
<evidence type="ECO:0000313" key="3">
    <source>
        <dbReference type="Proteomes" id="UP000252172"/>
    </source>
</evidence>
<proteinExistence type="predicted"/>
<feature type="signal peptide" evidence="1">
    <location>
        <begin position="1"/>
        <end position="21"/>
    </location>
</feature>
<dbReference type="Pfam" id="PF05708">
    <property type="entry name" value="Peptidase_C92"/>
    <property type="match status" value="1"/>
</dbReference>
<dbReference type="SUPFAM" id="SSF54001">
    <property type="entry name" value="Cysteine proteinases"/>
    <property type="match status" value="1"/>
</dbReference>
<name>A0A368MWS0_9FLAO</name>
<evidence type="ECO:0000313" key="2">
    <source>
        <dbReference type="EMBL" id="RCU42380.1"/>
    </source>
</evidence>
<evidence type="ECO:0008006" key="4">
    <source>
        <dbReference type="Google" id="ProtNLM"/>
    </source>
</evidence>
<sequence>MLKKFCLLLFLWLLCSCASQREMAFSSLQNGDLIFVEARQENLSGAINRVTQTSEHENFDHIGILEISDEGMFVLHASPKLGSVRQPFQEFYRSNLKNQQNMVVYRLRKEFGNAVPSAIDKAKTMLGKPYNSTYVLNEEQYYCSDFIERAFRSHGIFEHIPMNFKNPKTGEIDDFWKLLYKNFGIAVPQDEPGTNPNQLAASANLKRLGKLNENFIFSSDEIENHRKRMGLIRIE</sequence>
<reference evidence="2 3" key="1">
    <citation type="submission" date="2018-07" db="EMBL/GenBank/DDBJ databases">
        <title>Chryseobacterium lacus sp. nov., isolated from lake water.</title>
        <authorList>
            <person name="Li C.-M."/>
        </authorList>
    </citation>
    <scope>NUCLEOTIDE SEQUENCE [LARGE SCALE GENOMIC DNA]</scope>
    <source>
        <strain evidence="2 3">YLOS41</strain>
    </source>
</reference>
<accession>A0A368MWS0</accession>
<dbReference type="AlphaFoldDB" id="A0A368MWS0"/>
<feature type="chain" id="PRO_5016653209" description="YiiX family permuted papain-like enzyme" evidence="1">
    <location>
        <begin position="22"/>
        <end position="235"/>
    </location>
</feature>
<dbReference type="Gene3D" id="3.90.1720.10">
    <property type="entry name" value="endopeptidase domain like (from Nostoc punctiforme)"/>
    <property type="match status" value="1"/>
</dbReference>
<dbReference type="InterPro" id="IPR024453">
    <property type="entry name" value="Peptidase_C92"/>
</dbReference>
<evidence type="ECO:0000256" key="1">
    <source>
        <dbReference type="SAM" id="SignalP"/>
    </source>
</evidence>
<dbReference type="OrthoDB" id="195541at2"/>
<dbReference type="EMBL" id="QPIE01000007">
    <property type="protein sequence ID" value="RCU42380.1"/>
    <property type="molecule type" value="Genomic_DNA"/>
</dbReference>
<dbReference type="InterPro" id="IPR038765">
    <property type="entry name" value="Papain-like_cys_pep_sf"/>
</dbReference>
<comment type="caution">
    <text evidence="2">The sequence shown here is derived from an EMBL/GenBank/DDBJ whole genome shotgun (WGS) entry which is preliminary data.</text>
</comment>
<dbReference type="PROSITE" id="PS51257">
    <property type="entry name" value="PROKAR_LIPOPROTEIN"/>
    <property type="match status" value="1"/>
</dbReference>
<protein>
    <recommendedName>
        <fullName evidence="4">YiiX family permuted papain-like enzyme</fullName>
    </recommendedName>
</protein>
<gene>
    <name evidence="2" type="ORF">DQ356_10545</name>
</gene>
<organism evidence="2 3">
    <name type="scientific">Chryseobacterium lacus</name>
    <dbReference type="NCBI Taxonomy" id="2058346"/>
    <lineage>
        <taxon>Bacteria</taxon>
        <taxon>Pseudomonadati</taxon>
        <taxon>Bacteroidota</taxon>
        <taxon>Flavobacteriia</taxon>
        <taxon>Flavobacteriales</taxon>
        <taxon>Weeksellaceae</taxon>
        <taxon>Chryseobacterium group</taxon>
        <taxon>Chryseobacterium</taxon>
    </lineage>
</organism>
<dbReference type="Proteomes" id="UP000252172">
    <property type="component" value="Unassembled WGS sequence"/>
</dbReference>